<organism evidence="2">
    <name type="scientific">Melanaphis sacchari</name>
    <dbReference type="NCBI Taxonomy" id="742174"/>
    <lineage>
        <taxon>Eukaryota</taxon>
        <taxon>Metazoa</taxon>
        <taxon>Ecdysozoa</taxon>
        <taxon>Arthropoda</taxon>
        <taxon>Hexapoda</taxon>
        <taxon>Insecta</taxon>
        <taxon>Pterygota</taxon>
        <taxon>Neoptera</taxon>
        <taxon>Paraneoptera</taxon>
        <taxon>Hemiptera</taxon>
        <taxon>Sternorrhyncha</taxon>
        <taxon>Aphidomorpha</taxon>
        <taxon>Aphidoidea</taxon>
        <taxon>Aphididae</taxon>
        <taxon>Aphidini</taxon>
        <taxon>Melanaphis</taxon>
    </lineage>
</organism>
<dbReference type="PANTHER" id="PTHR11842:SF10">
    <property type="entry name" value="MITOTIC SPINDLE ASSEMBLY CHECKPOINT PROTEIN MAD2B"/>
    <property type="match status" value="1"/>
</dbReference>
<dbReference type="PANTHER" id="PTHR11842">
    <property type="entry name" value="MITOTIC SPINDLE ASSEMBLY CHECKPOINT PROTEIN MAD2"/>
    <property type="match status" value="1"/>
</dbReference>
<dbReference type="EMBL" id="GFXV01007608">
    <property type="protein sequence ID" value="MBW19413.1"/>
    <property type="molecule type" value="Transcribed_RNA"/>
</dbReference>
<dbReference type="InterPro" id="IPR036570">
    <property type="entry name" value="HORMA_dom_sf"/>
</dbReference>
<dbReference type="OrthoDB" id="21254at2759"/>
<gene>
    <name evidence="2" type="primary">Mad2l2_0</name>
</gene>
<evidence type="ECO:0000313" key="2">
    <source>
        <dbReference type="EMBL" id="MBW19413.1"/>
    </source>
</evidence>
<proteinExistence type="predicted"/>
<dbReference type="Gene3D" id="3.30.900.10">
    <property type="entry name" value="HORMA domain"/>
    <property type="match status" value="1"/>
</dbReference>
<evidence type="ECO:0000259" key="1">
    <source>
        <dbReference type="PROSITE" id="PS50815"/>
    </source>
</evidence>
<dbReference type="AlphaFoldDB" id="A0A2H8TYM2"/>
<dbReference type="SUPFAM" id="SSF56019">
    <property type="entry name" value="The spindle assembly checkpoint protein mad2"/>
    <property type="match status" value="1"/>
</dbReference>
<accession>A0A2H8TYM2</accession>
<dbReference type="Pfam" id="PF02301">
    <property type="entry name" value="HORMA"/>
    <property type="match status" value="1"/>
</dbReference>
<protein>
    <submittedName>
        <fullName evidence="2">Mitotic spindle assembly checkpoint protein MAD2B</fullName>
    </submittedName>
</protein>
<sequence length="219" mass="25193">MSKEKFSDSVSILLELLEVSIHCILYARKIYPEGIFELKKKYNVPVHVSIYPKLNLYINGVLNAVKSLLKLKKIRKLDVCFYNKTGVIVERFVFNIHNVELELNLSDFSNVRDPYLVKLEQMLRAFCLKLTVCDSLLKPLPSSCTFQIHIHTTETNSIEIQKDTEEFPLIPSEKRDIILTSPAVVPLRSIDCEHLNLEIYAEEGNKDEDPDLFTPSPLI</sequence>
<feature type="domain" description="HORMA" evidence="1">
    <location>
        <begin position="7"/>
        <end position="201"/>
    </location>
</feature>
<dbReference type="InterPro" id="IPR045091">
    <property type="entry name" value="Mad2-like"/>
</dbReference>
<dbReference type="PROSITE" id="PS50815">
    <property type="entry name" value="HORMA"/>
    <property type="match status" value="1"/>
</dbReference>
<name>A0A2H8TYM2_9HEMI</name>
<dbReference type="InterPro" id="IPR003511">
    <property type="entry name" value="HORMA_dom"/>
</dbReference>
<dbReference type="GO" id="GO:0016035">
    <property type="term" value="C:zeta DNA polymerase complex"/>
    <property type="evidence" value="ECO:0007669"/>
    <property type="project" value="TreeGrafter"/>
</dbReference>
<reference evidence="2" key="1">
    <citation type="submission" date="2017-10" db="EMBL/GenBank/DDBJ databases">
        <title>Transcriptome Assembly of Sugarcane Aphid Adults.</title>
        <authorList>
            <person name="Scully E.D."/>
            <person name="Palmer N.A."/>
            <person name="Geib S.M."/>
            <person name="Sarath G."/>
            <person name="Sattler S.E."/>
        </authorList>
    </citation>
    <scope>NUCLEOTIDE SEQUENCE</scope>
    <source>
        <tissue evidence="2">Whole body</tissue>
    </source>
</reference>